<dbReference type="AlphaFoldDB" id="A0AAD9MZ37"/>
<dbReference type="PANTHER" id="PTHR24082">
    <property type="entry name" value="NUCLEAR HORMONE RECEPTOR"/>
    <property type="match status" value="1"/>
</dbReference>
<gene>
    <name evidence="11" type="ORF">LSH36_449g02003</name>
</gene>
<dbReference type="PRINTS" id="PR00047">
    <property type="entry name" value="STROIDFINGER"/>
</dbReference>
<keyword evidence="5" id="KW-0238">DNA-binding</keyword>
<dbReference type="InterPro" id="IPR001628">
    <property type="entry name" value="Znf_hrmn_rcpt"/>
</dbReference>
<evidence type="ECO:0000256" key="2">
    <source>
        <dbReference type="ARBA" id="ARBA00022771"/>
    </source>
</evidence>
<reference evidence="11" key="1">
    <citation type="journal article" date="2023" name="Mol. Biol. Evol.">
        <title>Third-Generation Sequencing Reveals the Adaptive Role of the Epigenome in Three Deep-Sea Polychaetes.</title>
        <authorList>
            <person name="Perez M."/>
            <person name="Aroh O."/>
            <person name="Sun Y."/>
            <person name="Lan Y."/>
            <person name="Juniper S.K."/>
            <person name="Young C.R."/>
            <person name="Angers B."/>
            <person name="Qian P.Y."/>
        </authorList>
    </citation>
    <scope>NUCLEOTIDE SEQUENCE</scope>
    <source>
        <strain evidence="11">P08H-3</strain>
    </source>
</reference>
<dbReference type="Proteomes" id="UP001208570">
    <property type="component" value="Unassembled WGS sequence"/>
</dbReference>
<accession>A0AAD9MZ37</accession>
<keyword evidence="1" id="KW-0479">Metal-binding</keyword>
<evidence type="ECO:0000256" key="6">
    <source>
        <dbReference type="ARBA" id="ARBA00023163"/>
    </source>
</evidence>
<dbReference type="GO" id="GO:0045944">
    <property type="term" value="P:positive regulation of transcription by RNA polymerase II"/>
    <property type="evidence" value="ECO:0007669"/>
    <property type="project" value="TreeGrafter"/>
</dbReference>
<dbReference type="SUPFAM" id="SSF57716">
    <property type="entry name" value="Glucocorticoid receptor-like (DNA-binding domain)"/>
    <property type="match status" value="2"/>
</dbReference>
<evidence type="ECO:0000256" key="7">
    <source>
        <dbReference type="ARBA" id="ARBA00023170"/>
    </source>
</evidence>
<evidence type="ECO:0000313" key="11">
    <source>
        <dbReference type="EMBL" id="KAK2149498.1"/>
    </source>
</evidence>
<comment type="caution">
    <text evidence="11">The sequence shown here is derived from an EMBL/GenBank/DDBJ whole genome shotgun (WGS) entry which is preliminary data.</text>
</comment>
<keyword evidence="6" id="KW-0804">Transcription</keyword>
<dbReference type="PANTHER" id="PTHR24082:SF473">
    <property type="entry name" value="ECDYSONE-INDUCED PROTEIN 75B, ISOFORM B"/>
    <property type="match status" value="1"/>
</dbReference>
<dbReference type="Pfam" id="PF00105">
    <property type="entry name" value="zf-C4"/>
    <property type="match status" value="2"/>
</dbReference>
<dbReference type="GO" id="GO:0004879">
    <property type="term" value="F:nuclear receptor activity"/>
    <property type="evidence" value="ECO:0007669"/>
    <property type="project" value="TreeGrafter"/>
</dbReference>
<dbReference type="EMBL" id="JAODUP010000449">
    <property type="protein sequence ID" value="KAK2149498.1"/>
    <property type="molecule type" value="Genomic_DNA"/>
</dbReference>
<protein>
    <recommendedName>
        <fullName evidence="10">Nuclear receptor domain-containing protein</fullName>
    </recommendedName>
</protein>
<keyword evidence="3" id="KW-0862">Zinc</keyword>
<dbReference type="SMART" id="SM00399">
    <property type="entry name" value="ZnF_C4"/>
    <property type="match status" value="1"/>
</dbReference>
<keyword evidence="8" id="KW-0539">Nucleus</keyword>
<keyword evidence="12" id="KW-1185">Reference proteome</keyword>
<keyword evidence="7" id="KW-0675">Receptor</keyword>
<dbReference type="Gene3D" id="3.30.50.10">
    <property type="entry name" value="Erythroid Transcription Factor GATA-1, subunit A"/>
    <property type="match status" value="1"/>
</dbReference>
<dbReference type="InterPro" id="IPR050234">
    <property type="entry name" value="Nuclear_hormone_rcpt_NR1"/>
</dbReference>
<dbReference type="PROSITE" id="PS51030">
    <property type="entry name" value="NUCLEAR_REC_DBD_2"/>
    <property type="match status" value="1"/>
</dbReference>
<name>A0AAD9MZ37_9ANNE</name>
<dbReference type="GO" id="GO:0000978">
    <property type="term" value="F:RNA polymerase II cis-regulatory region sequence-specific DNA binding"/>
    <property type="evidence" value="ECO:0007669"/>
    <property type="project" value="TreeGrafter"/>
</dbReference>
<evidence type="ECO:0000256" key="1">
    <source>
        <dbReference type="ARBA" id="ARBA00022723"/>
    </source>
</evidence>
<dbReference type="GO" id="GO:0030154">
    <property type="term" value="P:cell differentiation"/>
    <property type="evidence" value="ECO:0007669"/>
    <property type="project" value="TreeGrafter"/>
</dbReference>
<evidence type="ECO:0000256" key="4">
    <source>
        <dbReference type="ARBA" id="ARBA00023015"/>
    </source>
</evidence>
<feature type="domain" description="Nuclear receptor" evidence="10">
    <location>
        <begin position="95"/>
        <end position="216"/>
    </location>
</feature>
<evidence type="ECO:0000256" key="8">
    <source>
        <dbReference type="ARBA" id="ARBA00023242"/>
    </source>
</evidence>
<dbReference type="GO" id="GO:0009755">
    <property type="term" value="P:hormone-mediated signaling pathway"/>
    <property type="evidence" value="ECO:0007669"/>
    <property type="project" value="TreeGrafter"/>
</dbReference>
<sequence length="241" mass="27232">MTMLKKTQLESIAEIIAGTLNWRLTVYIADPYRPALSEDVTFDTNRPMDFSFVSSMIVQKLVPEKMKHEVTSTVADSPPSPDKVQEKLPPPPPMLPPCRVCGEKASGFHYGANTCEACKMDCSPKDKESQDVAGLIWRRSFSARILFKHSFINCLLTSYIQQGFFRRSLQRKGEYHCTGRKGEGDCPIGPGKRNTCAYCRYKKCMSIGMSKNGKNLFIYQKMWALLFSIAIQMRLATTFAV</sequence>
<dbReference type="InterPro" id="IPR013088">
    <property type="entry name" value="Znf_NHR/GATA"/>
</dbReference>
<evidence type="ECO:0000256" key="5">
    <source>
        <dbReference type="ARBA" id="ARBA00023125"/>
    </source>
</evidence>
<proteinExistence type="predicted"/>
<keyword evidence="2" id="KW-0863">Zinc-finger</keyword>
<evidence type="ECO:0000256" key="3">
    <source>
        <dbReference type="ARBA" id="ARBA00022833"/>
    </source>
</evidence>
<feature type="region of interest" description="Disordered" evidence="9">
    <location>
        <begin position="68"/>
        <end position="89"/>
    </location>
</feature>
<dbReference type="GO" id="GO:0000122">
    <property type="term" value="P:negative regulation of transcription by RNA polymerase II"/>
    <property type="evidence" value="ECO:0007669"/>
    <property type="project" value="TreeGrafter"/>
</dbReference>
<evidence type="ECO:0000259" key="10">
    <source>
        <dbReference type="PROSITE" id="PS51030"/>
    </source>
</evidence>
<keyword evidence="4" id="KW-0805">Transcription regulation</keyword>
<evidence type="ECO:0000256" key="9">
    <source>
        <dbReference type="SAM" id="MobiDB-lite"/>
    </source>
</evidence>
<evidence type="ECO:0000313" key="12">
    <source>
        <dbReference type="Proteomes" id="UP001208570"/>
    </source>
</evidence>
<dbReference type="GO" id="GO:0008270">
    <property type="term" value="F:zinc ion binding"/>
    <property type="evidence" value="ECO:0007669"/>
    <property type="project" value="UniProtKB-KW"/>
</dbReference>
<organism evidence="11 12">
    <name type="scientific">Paralvinella palmiformis</name>
    <dbReference type="NCBI Taxonomy" id="53620"/>
    <lineage>
        <taxon>Eukaryota</taxon>
        <taxon>Metazoa</taxon>
        <taxon>Spiralia</taxon>
        <taxon>Lophotrochozoa</taxon>
        <taxon>Annelida</taxon>
        <taxon>Polychaeta</taxon>
        <taxon>Sedentaria</taxon>
        <taxon>Canalipalpata</taxon>
        <taxon>Terebellida</taxon>
        <taxon>Terebelliformia</taxon>
        <taxon>Alvinellidae</taxon>
        <taxon>Paralvinella</taxon>
    </lineage>
</organism>